<dbReference type="InterPro" id="IPR036890">
    <property type="entry name" value="HATPase_C_sf"/>
</dbReference>
<dbReference type="Pfam" id="PF00512">
    <property type="entry name" value="HisKA"/>
    <property type="match status" value="1"/>
</dbReference>
<reference evidence="8 9" key="1">
    <citation type="submission" date="2019-08" db="EMBL/GenBank/DDBJ databases">
        <title>Archangium and Cystobacter genomes.</title>
        <authorList>
            <person name="Chen I.-C.K."/>
            <person name="Wielgoss S."/>
        </authorList>
    </citation>
    <scope>NUCLEOTIDE SEQUENCE [LARGE SCALE GENOMIC DNA]</scope>
    <source>
        <strain evidence="8 9">Cbm 6</strain>
    </source>
</reference>
<dbReference type="Pfam" id="PF02518">
    <property type="entry name" value="HATPase_c"/>
    <property type="match status" value="1"/>
</dbReference>
<keyword evidence="5" id="KW-0472">Membrane</keyword>
<dbReference type="SMART" id="SM00387">
    <property type="entry name" value="HATPase_c"/>
    <property type="match status" value="1"/>
</dbReference>
<dbReference type="CDD" id="cd00082">
    <property type="entry name" value="HisKA"/>
    <property type="match status" value="1"/>
</dbReference>
<name>A0ABY9XBD1_9BACT</name>
<dbReference type="InterPro" id="IPR003594">
    <property type="entry name" value="HATPase_dom"/>
</dbReference>
<feature type="domain" description="Signal transduction histidine kinase dimerisation/phosphoacceptor" evidence="7">
    <location>
        <begin position="209"/>
        <end position="281"/>
    </location>
</feature>
<keyword evidence="5" id="KW-0812">Transmembrane</keyword>
<keyword evidence="5" id="KW-1133">Transmembrane helix</keyword>
<dbReference type="SUPFAM" id="SSF55874">
    <property type="entry name" value="ATPase domain of HSP90 chaperone/DNA topoisomerase II/histidine kinase"/>
    <property type="match status" value="1"/>
</dbReference>
<feature type="coiled-coil region" evidence="4">
    <location>
        <begin position="174"/>
        <end position="210"/>
    </location>
</feature>
<feature type="domain" description="Histidine kinase/HSP90-like ATPase" evidence="6">
    <location>
        <begin position="322"/>
        <end position="435"/>
    </location>
</feature>
<dbReference type="InterPro" id="IPR036097">
    <property type="entry name" value="HisK_dim/P_sf"/>
</dbReference>
<protein>
    <recommendedName>
        <fullName evidence="2">histidine kinase</fullName>
        <ecNumber evidence="2">2.7.13.3</ecNumber>
    </recommendedName>
</protein>
<evidence type="ECO:0000259" key="6">
    <source>
        <dbReference type="SMART" id="SM00387"/>
    </source>
</evidence>
<dbReference type="EMBL" id="CP043494">
    <property type="protein sequence ID" value="WNG52704.1"/>
    <property type="molecule type" value="Genomic_DNA"/>
</dbReference>
<sequence length="441" mass="47587">MNADRAALQAQLRVKRRAFLVSAGMMATSLLLHRLLSPTHDPRLVVVQLAWSVSFVLLGLGVGAGLLPPWASGTGSALVCITAVTAIVHYTGGPASPYFVTLVAAPLLLSMFTPDSRLPTLVSVGMMLGAVVLLNTLAGIPTNTFLPQVLTFGLIGSIGLYGGTTYRRLREAEKVAQEERLRALERLAESERLRRRAERERAEVERLVLVGQLASGVAHEVNNPLAFVKSNLHYLEQELLGGDKPPDPSELRELLDETRQGVLRIQQIVTDLRRFSREGDGNEDRGDPGEAMEEARRLASVRLRGLGDVELDIPSGLPPVRLGQRRLVQVLLNLLLNAADAVESAVPARRARITLRARRTKEGVRLEVADNGSGIPPEVLPRIFEPFFTTKPPGKGTGLGLPLCLEYVSRTGGTLTAENRPEGGARFVLTLTEASAAASAA</sequence>
<dbReference type="Gene3D" id="1.10.287.130">
    <property type="match status" value="1"/>
</dbReference>
<feature type="transmembrane region" description="Helical" evidence="5">
    <location>
        <begin position="146"/>
        <end position="164"/>
    </location>
</feature>
<dbReference type="GO" id="GO:0016301">
    <property type="term" value="F:kinase activity"/>
    <property type="evidence" value="ECO:0007669"/>
    <property type="project" value="UniProtKB-KW"/>
</dbReference>
<evidence type="ECO:0000313" key="9">
    <source>
        <dbReference type="Proteomes" id="UP001611383"/>
    </source>
</evidence>
<keyword evidence="4" id="KW-0175">Coiled coil</keyword>
<feature type="transmembrane region" description="Helical" evidence="5">
    <location>
        <begin position="121"/>
        <end position="140"/>
    </location>
</feature>
<feature type="transmembrane region" description="Helical" evidence="5">
    <location>
        <begin position="48"/>
        <end position="67"/>
    </location>
</feature>
<evidence type="ECO:0000256" key="5">
    <source>
        <dbReference type="SAM" id="Phobius"/>
    </source>
</evidence>
<organism evidence="8 9">
    <name type="scientific">Archangium minus</name>
    <dbReference type="NCBI Taxonomy" id="83450"/>
    <lineage>
        <taxon>Bacteria</taxon>
        <taxon>Pseudomonadati</taxon>
        <taxon>Myxococcota</taxon>
        <taxon>Myxococcia</taxon>
        <taxon>Myxococcales</taxon>
        <taxon>Cystobacterineae</taxon>
        <taxon>Archangiaceae</taxon>
        <taxon>Archangium</taxon>
    </lineage>
</organism>
<evidence type="ECO:0000256" key="1">
    <source>
        <dbReference type="ARBA" id="ARBA00000085"/>
    </source>
</evidence>
<comment type="catalytic activity">
    <reaction evidence="1">
        <text>ATP + protein L-histidine = ADP + protein N-phospho-L-histidine.</text>
        <dbReference type="EC" id="2.7.13.3"/>
    </reaction>
</comment>
<dbReference type="Proteomes" id="UP001611383">
    <property type="component" value="Chromosome"/>
</dbReference>
<dbReference type="RefSeq" id="WP_395825549.1">
    <property type="nucleotide sequence ID" value="NZ_CP043494.1"/>
</dbReference>
<proteinExistence type="predicted"/>
<evidence type="ECO:0000313" key="8">
    <source>
        <dbReference type="EMBL" id="WNG52704.1"/>
    </source>
</evidence>
<feature type="transmembrane region" description="Helical" evidence="5">
    <location>
        <begin position="18"/>
        <end position="36"/>
    </location>
</feature>
<dbReference type="EC" id="2.7.13.3" evidence="2"/>
<dbReference type="Gene3D" id="3.30.565.10">
    <property type="entry name" value="Histidine kinase-like ATPase, C-terminal domain"/>
    <property type="match status" value="1"/>
</dbReference>
<keyword evidence="9" id="KW-1185">Reference proteome</keyword>
<gene>
    <name evidence="8" type="ORF">F0U60_32125</name>
</gene>
<dbReference type="PANTHER" id="PTHR43065:SF42">
    <property type="entry name" value="TWO-COMPONENT SENSOR PPRA"/>
    <property type="match status" value="1"/>
</dbReference>
<dbReference type="SMART" id="SM00388">
    <property type="entry name" value="HisKA"/>
    <property type="match status" value="1"/>
</dbReference>
<dbReference type="InterPro" id="IPR003661">
    <property type="entry name" value="HisK_dim/P_dom"/>
</dbReference>
<evidence type="ECO:0000256" key="3">
    <source>
        <dbReference type="ARBA" id="ARBA00022553"/>
    </source>
</evidence>
<dbReference type="SUPFAM" id="SSF47384">
    <property type="entry name" value="Homodimeric domain of signal transducing histidine kinase"/>
    <property type="match status" value="1"/>
</dbReference>
<dbReference type="PRINTS" id="PR00344">
    <property type="entry name" value="BCTRLSENSOR"/>
</dbReference>
<dbReference type="PANTHER" id="PTHR43065">
    <property type="entry name" value="SENSOR HISTIDINE KINASE"/>
    <property type="match status" value="1"/>
</dbReference>
<accession>A0ABY9XBD1</accession>
<evidence type="ECO:0000259" key="7">
    <source>
        <dbReference type="SMART" id="SM00388"/>
    </source>
</evidence>
<dbReference type="InterPro" id="IPR004358">
    <property type="entry name" value="Sig_transdc_His_kin-like_C"/>
</dbReference>
<keyword evidence="3" id="KW-0597">Phosphoprotein</keyword>
<evidence type="ECO:0000256" key="2">
    <source>
        <dbReference type="ARBA" id="ARBA00012438"/>
    </source>
</evidence>
<keyword evidence="8" id="KW-0418">Kinase</keyword>
<keyword evidence="8" id="KW-0808">Transferase</keyword>
<evidence type="ECO:0000256" key="4">
    <source>
        <dbReference type="SAM" id="Coils"/>
    </source>
</evidence>